<proteinExistence type="inferred from homology"/>
<evidence type="ECO:0000313" key="8">
    <source>
        <dbReference type="Proteomes" id="UP000466396"/>
    </source>
</evidence>
<organism evidence="7 8">
    <name type="scientific">Mycobacterium lacus</name>
    <dbReference type="NCBI Taxonomy" id="169765"/>
    <lineage>
        <taxon>Bacteria</taxon>
        <taxon>Bacillati</taxon>
        <taxon>Actinomycetota</taxon>
        <taxon>Actinomycetes</taxon>
        <taxon>Mycobacteriales</taxon>
        <taxon>Mycobacteriaceae</taxon>
        <taxon>Mycobacterium</taxon>
    </lineage>
</organism>
<reference evidence="7 8" key="1">
    <citation type="journal article" date="2019" name="Emerg. Microbes Infect.">
        <title>Comprehensive subspecies identification of 175 nontuberculous mycobacteria species based on 7547 genomic profiles.</title>
        <authorList>
            <person name="Matsumoto Y."/>
            <person name="Kinjo T."/>
            <person name="Motooka D."/>
            <person name="Nabeya D."/>
            <person name="Jung N."/>
            <person name="Uechi K."/>
            <person name="Horii T."/>
            <person name="Iida T."/>
            <person name="Fujita J."/>
            <person name="Nakamura S."/>
        </authorList>
    </citation>
    <scope>NUCLEOTIDE SEQUENCE [LARGE SCALE GENOMIC DNA]</scope>
    <source>
        <strain evidence="7 8">JCM 15657</strain>
    </source>
</reference>
<name>A0A1X1XXH8_9MYCO</name>
<evidence type="ECO:0000256" key="6">
    <source>
        <dbReference type="ARBA" id="ARBA00048807"/>
    </source>
</evidence>
<dbReference type="EMBL" id="AP022581">
    <property type="protein sequence ID" value="BBX96708.1"/>
    <property type="molecule type" value="Genomic_DNA"/>
</dbReference>
<sequence>MSNTCVRVRHEFSAGHRILGLTGAGEKCRNIHGHNFTCWWMFEQGSGWPPRVEFGAVKAQLRAMVDELFDHAFVVHEDDDFLDYLIRHDLKRYTLRDRPTTEAIAAAIGQLTEERIPDLDLVYVQLTEGSNNEAIYLAHDRGPKFAYPPGDLMVNAPSVQPAGVLAAEVAR</sequence>
<dbReference type="AlphaFoldDB" id="A0A1X1XXH8"/>
<gene>
    <name evidence="7" type="ORF">MLAC_20020</name>
</gene>
<dbReference type="UniPathway" id="UPA00391"/>
<dbReference type="OrthoDB" id="9804698at2"/>
<dbReference type="InterPro" id="IPR038418">
    <property type="entry name" value="6-PTP_synth/QueD_sf"/>
</dbReference>
<dbReference type="KEGG" id="mlj:MLAC_20020"/>
<evidence type="ECO:0000256" key="5">
    <source>
        <dbReference type="ARBA" id="ARBA00031449"/>
    </source>
</evidence>
<dbReference type="InterPro" id="IPR007115">
    <property type="entry name" value="6-PTP_synth/QueD"/>
</dbReference>
<evidence type="ECO:0000256" key="4">
    <source>
        <dbReference type="ARBA" id="ARBA00018141"/>
    </source>
</evidence>
<dbReference type="GO" id="GO:0070497">
    <property type="term" value="F:6-carboxytetrahydropterin synthase activity"/>
    <property type="evidence" value="ECO:0007669"/>
    <property type="project" value="UniProtKB-EC"/>
</dbReference>
<dbReference type="Gene3D" id="3.30.479.10">
    <property type="entry name" value="6-pyruvoyl tetrahydropterin synthase/QueD"/>
    <property type="match status" value="1"/>
</dbReference>
<accession>A0A1X1XXH8</accession>
<evidence type="ECO:0000256" key="2">
    <source>
        <dbReference type="ARBA" id="ARBA00008900"/>
    </source>
</evidence>
<comment type="similarity">
    <text evidence="2">Belongs to the PTPS family. QueD subfamily.</text>
</comment>
<protein>
    <recommendedName>
        <fullName evidence="4">6-carboxy-5,6,7,8-tetrahydropterin synthase</fullName>
        <ecNumber evidence="3">4.1.2.50</ecNumber>
    </recommendedName>
    <alternativeName>
        <fullName evidence="5">Queuosine biosynthesis protein QueD</fullName>
    </alternativeName>
</protein>
<dbReference type="EC" id="4.1.2.50" evidence="3"/>
<dbReference type="Proteomes" id="UP000466396">
    <property type="component" value="Chromosome"/>
</dbReference>
<evidence type="ECO:0000256" key="1">
    <source>
        <dbReference type="ARBA" id="ARBA00005061"/>
    </source>
</evidence>
<dbReference type="Pfam" id="PF01242">
    <property type="entry name" value="PTPS"/>
    <property type="match status" value="1"/>
</dbReference>
<evidence type="ECO:0000313" key="7">
    <source>
        <dbReference type="EMBL" id="BBX96708.1"/>
    </source>
</evidence>
<comment type="pathway">
    <text evidence="1">Purine metabolism; 7-cyano-7-deazaguanine biosynthesis.</text>
</comment>
<dbReference type="STRING" id="169765.AWC15_05240"/>
<dbReference type="SUPFAM" id="SSF55620">
    <property type="entry name" value="Tetrahydrobiopterin biosynthesis enzymes-like"/>
    <property type="match status" value="1"/>
</dbReference>
<dbReference type="RefSeq" id="WP_085161994.1">
    <property type="nucleotide sequence ID" value="NZ_AP022581.1"/>
</dbReference>
<comment type="catalytic activity">
    <reaction evidence="6">
        <text>7,8-dihydroneopterin 3'-triphosphate + H2O = 6-carboxy-5,6,7,8-tetrahydropterin + triphosphate + acetaldehyde + 2 H(+)</text>
        <dbReference type="Rhea" id="RHEA:27966"/>
        <dbReference type="ChEBI" id="CHEBI:15343"/>
        <dbReference type="ChEBI" id="CHEBI:15377"/>
        <dbReference type="ChEBI" id="CHEBI:15378"/>
        <dbReference type="ChEBI" id="CHEBI:18036"/>
        <dbReference type="ChEBI" id="CHEBI:58462"/>
        <dbReference type="ChEBI" id="CHEBI:61032"/>
        <dbReference type="EC" id="4.1.2.50"/>
    </reaction>
</comment>
<keyword evidence="8" id="KW-1185">Reference proteome</keyword>
<evidence type="ECO:0000256" key="3">
    <source>
        <dbReference type="ARBA" id="ARBA00012982"/>
    </source>
</evidence>